<dbReference type="Gene3D" id="3.10.450.40">
    <property type="match status" value="1"/>
</dbReference>
<proteinExistence type="predicted"/>
<keyword evidence="3" id="KW-1185">Reference proteome</keyword>
<dbReference type="InterPro" id="IPR007048">
    <property type="entry name" value="IraD/Gp25-like"/>
</dbReference>
<gene>
    <name evidence="2" type="primary">tssE</name>
    <name evidence="2" type="ORF">PN838_17205</name>
</gene>
<protein>
    <submittedName>
        <fullName evidence="2">Type VI secretion system baseplate subunit TssE</fullName>
    </submittedName>
</protein>
<evidence type="ECO:0000259" key="1">
    <source>
        <dbReference type="Pfam" id="PF04965"/>
    </source>
</evidence>
<accession>A0ABT5FF47</accession>
<comment type="caution">
    <text evidence="2">The sequence shown here is derived from an EMBL/GenBank/DDBJ whole genome shotgun (WGS) entry which is preliminary data.</text>
</comment>
<dbReference type="NCBIfam" id="TIGR03357">
    <property type="entry name" value="VI_zyme"/>
    <property type="match status" value="1"/>
</dbReference>
<dbReference type="SUPFAM" id="SSF160719">
    <property type="entry name" value="gpW/gp25-like"/>
    <property type="match status" value="1"/>
</dbReference>
<dbReference type="InterPro" id="IPR017737">
    <property type="entry name" value="TssE1-like"/>
</dbReference>
<dbReference type="EMBL" id="JAQOMS010000002">
    <property type="protein sequence ID" value="MDC2890178.1"/>
    <property type="molecule type" value="Genomic_DNA"/>
</dbReference>
<reference evidence="2 3" key="1">
    <citation type="submission" date="2023-01" db="EMBL/GenBank/DDBJ databases">
        <title>Psychrosphaera sp. nov., isolated from marine algae.</title>
        <authorList>
            <person name="Bayburt H."/>
            <person name="Choi B.J."/>
            <person name="Kim J.M."/>
            <person name="Choi D.G."/>
            <person name="Jeon C.O."/>
        </authorList>
    </citation>
    <scope>NUCLEOTIDE SEQUENCE [LARGE SCALE GENOMIC DNA]</scope>
    <source>
        <strain evidence="2 3">G1-22</strain>
    </source>
</reference>
<dbReference type="RefSeq" id="WP_272181438.1">
    <property type="nucleotide sequence ID" value="NZ_JAQOMS010000002.1"/>
</dbReference>
<evidence type="ECO:0000313" key="3">
    <source>
        <dbReference type="Proteomes" id="UP001528411"/>
    </source>
</evidence>
<name>A0ABT5FF47_9GAMM</name>
<evidence type="ECO:0000313" key="2">
    <source>
        <dbReference type="EMBL" id="MDC2890178.1"/>
    </source>
</evidence>
<organism evidence="2 3">
    <name type="scientific">Psychrosphaera algicola</name>
    <dbReference type="NCBI Taxonomy" id="3023714"/>
    <lineage>
        <taxon>Bacteria</taxon>
        <taxon>Pseudomonadati</taxon>
        <taxon>Pseudomonadota</taxon>
        <taxon>Gammaproteobacteria</taxon>
        <taxon>Alteromonadales</taxon>
        <taxon>Pseudoalteromonadaceae</taxon>
        <taxon>Psychrosphaera</taxon>
    </lineage>
</organism>
<dbReference type="Pfam" id="PF04965">
    <property type="entry name" value="GPW_gp25"/>
    <property type="match status" value="1"/>
</dbReference>
<dbReference type="Proteomes" id="UP001528411">
    <property type="component" value="Unassembled WGS sequence"/>
</dbReference>
<sequence>MSHLRLFERLASLDLESEQRANTKRISVKSSILNHLEKLFNTPLGSVEVDQEYGLLGDATQVIGNRPPDPQLIVKRMLAQIHQYEPRLTKPLIKMQINEEDNLLVRFEISGSIFQDAEVTDITFTGAVLANGNLQFDSVN</sequence>
<feature type="domain" description="IraD/Gp25-like" evidence="1">
    <location>
        <begin position="28"/>
        <end position="114"/>
    </location>
</feature>